<dbReference type="GO" id="GO:0046872">
    <property type="term" value="F:metal ion binding"/>
    <property type="evidence" value="ECO:0007669"/>
    <property type="project" value="UniProtKB-KW"/>
</dbReference>
<dbReference type="InterPro" id="IPR058240">
    <property type="entry name" value="rSAM_sf"/>
</dbReference>
<dbReference type="PANTHER" id="PTHR11228:SF7">
    <property type="entry name" value="PQQA PEPTIDE CYCLASE"/>
    <property type="match status" value="1"/>
</dbReference>
<dbReference type="InterPro" id="IPR050377">
    <property type="entry name" value="Radical_SAM_PqqE_MftC-like"/>
</dbReference>
<evidence type="ECO:0000256" key="3">
    <source>
        <dbReference type="ARBA" id="ARBA00023004"/>
    </source>
</evidence>
<keyword evidence="4" id="KW-0411">Iron-sulfur</keyword>
<dbReference type="InterPro" id="IPR013785">
    <property type="entry name" value="Aldolase_TIM"/>
</dbReference>
<evidence type="ECO:0000256" key="2">
    <source>
        <dbReference type="ARBA" id="ARBA00022723"/>
    </source>
</evidence>
<dbReference type="AlphaFoldDB" id="A0A2H0YTP7"/>
<protein>
    <recommendedName>
        <fullName evidence="5">Radical SAM core domain-containing protein</fullName>
    </recommendedName>
</protein>
<evidence type="ECO:0000313" key="7">
    <source>
        <dbReference type="Proteomes" id="UP000228711"/>
    </source>
</evidence>
<evidence type="ECO:0000256" key="4">
    <source>
        <dbReference type="ARBA" id="ARBA00023014"/>
    </source>
</evidence>
<dbReference type="GO" id="GO:0006783">
    <property type="term" value="P:heme biosynthetic process"/>
    <property type="evidence" value="ECO:0007669"/>
    <property type="project" value="TreeGrafter"/>
</dbReference>
<feature type="domain" description="Radical SAM core" evidence="5">
    <location>
        <begin position="8"/>
        <end position="171"/>
    </location>
</feature>
<dbReference type="Gene3D" id="3.20.20.70">
    <property type="entry name" value="Aldolase class I"/>
    <property type="match status" value="1"/>
</dbReference>
<dbReference type="GO" id="GO:0003824">
    <property type="term" value="F:catalytic activity"/>
    <property type="evidence" value="ECO:0007669"/>
    <property type="project" value="InterPro"/>
</dbReference>
<reference evidence="7" key="1">
    <citation type="submission" date="2017-09" db="EMBL/GenBank/DDBJ databases">
        <title>Depth-based differentiation of microbial function through sediment-hosted aquifers and enrichment of novel symbionts in the deep terrestrial subsurface.</title>
        <authorList>
            <person name="Probst A.J."/>
            <person name="Ladd B."/>
            <person name="Jarett J.K."/>
            <person name="Geller-Mcgrath D.E."/>
            <person name="Sieber C.M.K."/>
            <person name="Emerson J.B."/>
            <person name="Anantharaman K."/>
            <person name="Thomas B.C."/>
            <person name="Malmstrom R."/>
            <person name="Stieglmeier M."/>
            <person name="Klingl A."/>
            <person name="Woyke T."/>
            <person name="Ryan C.M."/>
            <person name="Banfield J.F."/>
        </authorList>
    </citation>
    <scope>NUCLEOTIDE SEQUENCE [LARGE SCALE GENOMIC DNA]</scope>
</reference>
<gene>
    <name evidence="6" type="ORF">COT25_00820</name>
</gene>
<evidence type="ECO:0000313" key="6">
    <source>
        <dbReference type="EMBL" id="PIS41857.1"/>
    </source>
</evidence>
<dbReference type="SFLD" id="SFLDG01067">
    <property type="entry name" value="SPASM/twitch_domain_containing"/>
    <property type="match status" value="1"/>
</dbReference>
<keyword evidence="1" id="KW-0949">S-adenosyl-L-methionine</keyword>
<keyword evidence="2" id="KW-0479">Metal-binding</keyword>
<dbReference type="InterPro" id="IPR007197">
    <property type="entry name" value="rSAM"/>
</dbReference>
<dbReference type="SUPFAM" id="SSF102114">
    <property type="entry name" value="Radical SAM enzymes"/>
    <property type="match status" value="1"/>
</dbReference>
<name>A0A2H0YTP7_9BACT</name>
<feature type="non-terminal residue" evidence="6">
    <location>
        <position position="171"/>
    </location>
</feature>
<dbReference type="Proteomes" id="UP000228711">
    <property type="component" value="Unassembled WGS sequence"/>
</dbReference>
<sequence>MSEKSGDLIDVTTGWVNLTTKCNNRCAWCYRSEDFLAPPEVMSLSLAHQVVDFFGKLGIYSCIFIGGEPTLYPGLPKLIRQAKICGIPEITVVSNGRKYKHRDYVRMLAAEGLDHFSISIHSSDRESHNSICGTSSWDDTIQGIQNVVAEGYRCTLNLIAGRRNYDSVLES</sequence>
<dbReference type="SFLD" id="SFLDS00029">
    <property type="entry name" value="Radical_SAM"/>
    <property type="match status" value="1"/>
</dbReference>
<comment type="caution">
    <text evidence="6">The sequence shown here is derived from an EMBL/GenBank/DDBJ whole genome shotgun (WGS) entry which is preliminary data.</text>
</comment>
<evidence type="ECO:0000256" key="1">
    <source>
        <dbReference type="ARBA" id="ARBA00022691"/>
    </source>
</evidence>
<accession>A0A2H0YTP7</accession>
<dbReference type="GO" id="GO:0051536">
    <property type="term" value="F:iron-sulfur cluster binding"/>
    <property type="evidence" value="ECO:0007669"/>
    <property type="project" value="UniProtKB-KW"/>
</dbReference>
<dbReference type="PROSITE" id="PS51918">
    <property type="entry name" value="RADICAL_SAM"/>
    <property type="match status" value="1"/>
</dbReference>
<dbReference type="CDD" id="cd01335">
    <property type="entry name" value="Radical_SAM"/>
    <property type="match status" value="1"/>
</dbReference>
<dbReference type="Pfam" id="PF04055">
    <property type="entry name" value="Radical_SAM"/>
    <property type="match status" value="1"/>
</dbReference>
<organism evidence="6 7">
    <name type="scientific">Candidatus Kerfeldbacteria bacterium CG08_land_8_20_14_0_20_42_7</name>
    <dbReference type="NCBI Taxonomy" id="2014245"/>
    <lineage>
        <taxon>Bacteria</taxon>
        <taxon>Candidatus Kerfeldiibacteriota</taxon>
    </lineage>
</organism>
<proteinExistence type="predicted"/>
<dbReference type="PANTHER" id="PTHR11228">
    <property type="entry name" value="RADICAL SAM DOMAIN PROTEIN"/>
    <property type="match status" value="1"/>
</dbReference>
<evidence type="ECO:0000259" key="5">
    <source>
        <dbReference type="PROSITE" id="PS51918"/>
    </source>
</evidence>
<dbReference type="EMBL" id="PEXV01000031">
    <property type="protein sequence ID" value="PIS41857.1"/>
    <property type="molecule type" value="Genomic_DNA"/>
</dbReference>
<keyword evidence="3" id="KW-0408">Iron</keyword>